<feature type="domain" description="MacB-like periplasmic core" evidence="9">
    <location>
        <begin position="32"/>
        <end position="247"/>
    </location>
</feature>
<organism evidence="10 11">
    <name type="scientific">Dickeya zeae</name>
    <dbReference type="NCBI Taxonomy" id="204042"/>
    <lineage>
        <taxon>Bacteria</taxon>
        <taxon>Pseudomonadati</taxon>
        <taxon>Pseudomonadota</taxon>
        <taxon>Gammaproteobacteria</taxon>
        <taxon>Enterobacterales</taxon>
        <taxon>Pectobacteriaceae</taxon>
        <taxon>Dickeya</taxon>
    </lineage>
</organism>
<dbReference type="InterPro" id="IPR025857">
    <property type="entry name" value="MacB_PCD"/>
</dbReference>
<feature type="transmembrane region" description="Helical" evidence="7">
    <location>
        <begin position="362"/>
        <end position="388"/>
    </location>
</feature>
<evidence type="ECO:0000256" key="7">
    <source>
        <dbReference type="SAM" id="Phobius"/>
    </source>
</evidence>
<keyword evidence="5 7" id="KW-0472">Membrane</keyword>
<dbReference type="InterPro" id="IPR003838">
    <property type="entry name" value="ABC3_permease_C"/>
</dbReference>
<evidence type="ECO:0000256" key="2">
    <source>
        <dbReference type="ARBA" id="ARBA00022475"/>
    </source>
</evidence>
<protein>
    <submittedName>
        <fullName evidence="10">ABC transporter permease</fullName>
    </submittedName>
</protein>
<feature type="transmembrane region" description="Helical" evidence="7">
    <location>
        <begin position="278"/>
        <end position="306"/>
    </location>
</feature>
<feature type="transmembrane region" description="Helical" evidence="7">
    <location>
        <begin position="31"/>
        <end position="53"/>
    </location>
</feature>
<evidence type="ECO:0000256" key="4">
    <source>
        <dbReference type="ARBA" id="ARBA00022989"/>
    </source>
</evidence>
<dbReference type="EMBL" id="CP033622">
    <property type="protein sequence ID" value="QIZ52907.1"/>
    <property type="molecule type" value="Genomic_DNA"/>
</dbReference>
<dbReference type="RefSeq" id="WP_168363814.1">
    <property type="nucleotide sequence ID" value="NZ_CP033622.1"/>
</dbReference>
<reference evidence="10 11" key="1">
    <citation type="submission" date="2018-11" db="EMBL/GenBank/DDBJ databases">
        <title>Complete genome sequence of Dickeya zeae strain CE1 infecting Canna edulis Ker-Gawl. in China.</title>
        <authorList>
            <person name="Zhang J."/>
            <person name="Lin B."/>
            <person name="Shen H."/>
            <person name="Jiang S."/>
            <person name="Pu X."/>
            <person name="Sun D."/>
        </authorList>
    </citation>
    <scope>NUCLEOTIDE SEQUENCE [LARGE SCALE GENOMIC DNA]</scope>
    <source>
        <strain evidence="10 11">CE1</strain>
    </source>
</reference>
<comment type="similarity">
    <text evidence="6">Belongs to the ABC-4 integral membrane protein family.</text>
</comment>
<keyword evidence="2" id="KW-1003">Cell membrane</keyword>
<dbReference type="Proteomes" id="UP000500801">
    <property type="component" value="Chromosome"/>
</dbReference>
<dbReference type="GO" id="GO:0022857">
    <property type="term" value="F:transmembrane transporter activity"/>
    <property type="evidence" value="ECO:0007669"/>
    <property type="project" value="TreeGrafter"/>
</dbReference>
<dbReference type="PANTHER" id="PTHR30572">
    <property type="entry name" value="MEMBRANE COMPONENT OF TRANSPORTER-RELATED"/>
    <property type="match status" value="1"/>
</dbReference>
<dbReference type="GO" id="GO:0005886">
    <property type="term" value="C:plasma membrane"/>
    <property type="evidence" value="ECO:0007669"/>
    <property type="project" value="UniProtKB-SubCell"/>
</dbReference>
<keyword evidence="4 7" id="KW-1133">Transmembrane helix</keyword>
<evidence type="ECO:0000259" key="9">
    <source>
        <dbReference type="Pfam" id="PF12704"/>
    </source>
</evidence>
<dbReference type="PANTHER" id="PTHR30572:SF4">
    <property type="entry name" value="ABC TRANSPORTER PERMEASE YTRF"/>
    <property type="match status" value="1"/>
</dbReference>
<dbReference type="AlphaFoldDB" id="A0AAE6Z2T0"/>
<dbReference type="Pfam" id="PF02687">
    <property type="entry name" value="FtsX"/>
    <property type="match status" value="1"/>
</dbReference>
<evidence type="ECO:0000256" key="3">
    <source>
        <dbReference type="ARBA" id="ARBA00022692"/>
    </source>
</evidence>
<proteinExistence type="inferred from homology"/>
<evidence type="ECO:0000256" key="6">
    <source>
        <dbReference type="ARBA" id="ARBA00038076"/>
    </source>
</evidence>
<comment type="subcellular location">
    <subcellularLocation>
        <location evidence="1">Cell membrane</location>
        <topology evidence="1">Multi-pass membrane protein</topology>
    </subcellularLocation>
</comment>
<evidence type="ECO:0000313" key="10">
    <source>
        <dbReference type="EMBL" id="QIZ52907.1"/>
    </source>
</evidence>
<dbReference type="Pfam" id="PF12704">
    <property type="entry name" value="MacB_PCD"/>
    <property type="match status" value="1"/>
</dbReference>
<gene>
    <name evidence="10" type="ORF">DWG24_20260</name>
</gene>
<evidence type="ECO:0000313" key="11">
    <source>
        <dbReference type="Proteomes" id="UP000500801"/>
    </source>
</evidence>
<sequence length="406" mass="43305">MREMVPVAYGPSLRQRLIEPLESLRMLGRRAVLALLGIAMGCGAVVALINVGYNAEAQAMSVFRNMGSDLLVANIQLPAGNQTRRYTPEILDIAALYQVIPDILGASALTMTSVEARVQGRSFNTVVVGVNPALARVLDLQTAQGRFLSQYDARSTYAVFGAHIAAELLAKGISVTPGERVQLGDYLFQVVGVLQPREQNPMVVVSVDDSIVVPGESMRRLVPSPQINMLLARSHSSDTLERIAPQLHDWLLSALPGRQIEVQIPQQLLSGIAQQSRMFSWLLAGLGGISLLAGGVGVMNVMLMNVSERRREIGVRVALGARSRDIASLFLLEAIALAVVGALVGAVGGIGAAWLFVMVSDWASFALSPLSLPLGIGSSVLTGLFFGLNPALSAARLQPVQALRDE</sequence>
<dbReference type="InterPro" id="IPR050250">
    <property type="entry name" value="Macrolide_Exporter_MacB"/>
</dbReference>
<evidence type="ECO:0000256" key="1">
    <source>
        <dbReference type="ARBA" id="ARBA00004651"/>
    </source>
</evidence>
<accession>A0AAE6Z2T0</accession>
<name>A0AAE6Z2T0_9GAMM</name>
<evidence type="ECO:0000259" key="8">
    <source>
        <dbReference type="Pfam" id="PF02687"/>
    </source>
</evidence>
<feature type="transmembrane region" description="Helical" evidence="7">
    <location>
        <begin position="327"/>
        <end position="356"/>
    </location>
</feature>
<feature type="domain" description="ABC3 transporter permease C-terminal" evidence="8">
    <location>
        <begin position="287"/>
        <end position="399"/>
    </location>
</feature>
<evidence type="ECO:0000256" key="5">
    <source>
        <dbReference type="ARBA" id="ARBA00023136"/>
    </source>
</evidence>
<keyword evidence="3 7" id="KW-0812">Transmembrane</keyword>